<gene>
    <name evidence="8" type="ORF">V1264_014959</name>
</gene>
<feature type="transmembrane region" description="Helical" evidence="6">
    <location>
        <begin position="406"/>
        <end position="427"/>
    </location>
</feature>
<dbReference type="EMBL" id="JBAMIC010000004">
    <property type="protein sequence ID" value="KAK7106960.1"/>
    <property type="molecule type" value="Genomic_DNA"/>
</dbReference>
<feature type="transmembrane region" description="Helical" evidence="6">
    <location>
        <begin position="499"/>
        <end position="518"/>
    </location>
</feature>
<evidence type="ECO:0000256" key="4">
    <source>
        <dbReference type="ARBA" id="ARBA00023136"/>
    </source>
</evidence>
<evidence type="ECO:0000256" key="5">
    <source>
        <dbReference type="SAM" id="MobiDB-lite"/>
    </source>
</evidence>
<evidence type="ECO:0000313" key="9">
    <source>
        <dbReference type="Proteomes" id="UP001374579"/>
    </source>
</evidence>
<dbReference type="SUPFAM" id="SSF103473">
    <property type="entry name" value="MFS general substrate transporter"/>
    <property type="match status" value="1"/>
</dbReference>
<proteinExistence type="predicted"/>
<protein>
    <recommendedName>
        <fullName evidence="7">Major facilitator superfamily (MFS) profile domain-containing protein</fullName>
    </recommendedName>
</protein>
<feature type="domain" description="Major facilitator superfamily (MFS) profile" evidence="7">
    <location>
        <begin position="139"/>
        <end position="556"/>
    </location>
</feature>
<accession>A0AAN9BP29</accession>
<feature type="transmembrane region" description="Helical" evidence="6">
    <location>
        <begin position="228"/>
        <end position="255"/>
    </location>
</feature>
<dbReference type="Pfam" id="PF00083">
    <property type="entry name" value="Sugar_tr"/>
    <property type="match status" value="1"/>
</dbReference>
<sequence length="590" mass="64580">MMPWNNRGQLGDGMSGATFDDVIKQLGEFGPYQKRVYFLLCLPSITLCMQTLLTVFTMVAPDHRCAIPGLENDTYHVQDSRHAAVINSFIPEGDSCNVIVTSNVDDVTSDFVDYNRTKHLAESLSFRNTENIGHLAENGTEYAVNGSVIVTMCSRFVYDRTELKKTVVTDMDLVCERDNRRAIAQSALMGGNLAGAFFCLAPSDYVGRHKAMMAGLLLHMMTSLGTTWSTYFPVFCCFMFIQGMAITASFTNIYTIGMEQVGPSKRVWAGFVIMIFWAIGVILLAPMAYLLRDWQHLQIATAIPTFAFLSYFWLIPESARWLVSKGRVVEAEVILLKAARVNKVSLTPGLLDSITVPVDKGQSVLTMFQHPVLVWRCAVLFYTWFVSSVVFYGLGLNVGSLGGSVYVNFLLSGVMELVSYVMCLCLLDRVGRRLLNSSLMLLAGLSCTLTIVTILYAPSSMQWTTTALAMIGKLGIAGGFATVWVYTSELFPTLVRNSGMGASSVCARIGGVVCPYVANLSTTIGGDTGTAVPLLIFGVSSILAGLFLLTLPETLNRRLPDTVTDAVNFTRRPADDKKGDGHPELETLSS</sequence>
<comment type="subcellular location">
    <subcellularLocation>
        <location evidence="1">Membrane</location>
        <topology evidence="1">Multi-pass membrane protein</topology>
    </subcellularLocation>
</comment>
<dbReference type="InterPro" id="IPR005828">
    <property type="entry name" value="MFS_sugar_transport-like"/>
</dbReference>
<feature type="transmembrane region" description="Helical" evidence="6">
    <location>
        <begin position="267"/>
        <end position="291"/>
    </location>
</feature>
<evidence type="ECO:0000256" key="3">
    <source>
        <dbReference type="ARBA" id="ARBA00022989"/>
    </source>
</evidence>
<name>A0AAN9BP29_9CAEN</name>
<evidence type="ECO:0000256" key="1">
    <source>
        <dbReference type="ARBA" id="ARBA00004141"/>
    </source>
</evidence>
<dbReference type="CDD" id="cd17317">
    <property type="entry name" value="MFS_SLC22"/>
    <property type="match status" value="1"/>
</dbReference>
<feature type="transmembrane region" description="Helical" evidence="6">
    <location>
        <begin position="36"/>
        <end position="60"/>
    </location>
</feature>
<dbReference type="GO" id="GO:0022857">
    <property type="term" value="F:transmembrane transporter activity"/>
    <property type="evidence" value="ECO:0007669"/>
    <property type="project" value="InterPro"/>
</dbReference>
<feature type="transmembrane region" description="Helical" evidence="6">
    <location>
        <begin position="439"/>
        <end position="457"/>
    </location>
</feature>
<dbReference type="InterPro" id="IPR020846">
    <property type="entry name" value="MFS_dom"/>
</dbReference>
<dbReference type="InterPro" id="IPR036259">
    <property type="entry name" value="MFS_trans_sf"/>
</dbReference>
<dbReference type="GO" id="GO:0016020">
    <property type="term" value="C:membrane"/>
    <property type="evidence" value="ECO:0007669"/>
    <property type="project" value="UniProtKB-SubCell"/>
</dbReference>
<feature type="region of interest" description="Disordered" evidence="5">
    <location>
        <begin position="570"/>
        <end position="590"/>
    </location>
</feature>
<evidence type="ECO:0000256" key="2">
    <source>
        <dbReference type="ARBA" id="ARBA00022692"/>
    </source>
</evidence>
<dbReference type="AlphaFoldDB" id="A0AAN9BP29"/>
<feature type="transmembrane region" description="Helical" evidence="6">
    <location>
        <begin position="530"/>
        <end position="551"/>
    </location>
</feature>
<dbReference type="PROSITE" id="PS50850">
    <property type="entry name" value="MFS"/>
    <property type="match status" value="1"/>
</dbReference>
<feature type="transmembrane region" description="Helical" evidence="6">
    <location>
        <begin position="297"/>
        <end position="315"/>
    </location>
</feature>
<keyword evidence="9" id="KW-1185">Reference proteome</keyword>
<keyword evidence="4 6" id="KW-0472">Membrane</keyword>
<feature type="transmembrane region" description="Helical" evidence="6">
    <location>
        <begin position="463"/>
        <end position="487"/>
    </location>
</feature>
<evidence type="ECO:0000259" key="7">
    <source>
        <dbReference type="PROSITE" id="PS50850"/>
    </source>
</evidence>
<evidence type="ECO:0000256" key="6">
    <source>
        <dbReference type="SAM" id="Phobius"/>
    </source>
</evidence>
<keyword evidence="2 6" id="KW-0812">Transmembrane</keyword>
<dbReference type="Proteomes" id="UP001374579">
    <property type="component" value="Unassembled WGS sequence"/>
</dbReference>
<feature type="compositionally biased region" description="Basic and acidic residues" evidence="5">
    <location>
        <begin position="572"/>
        <end position="590"/>
    </location>
</feature>
<keyword evidence="3 6" id="KW-1133">Transmembrane helix</keyword>
<dbReference type="PANTHER" id="PTHR24064">
    <property type="entry name" value="SOLUTE CARRIER FAMILY 22 MEMBER"/>
    <property type="match status" value="1"/>
</dbReference>
<organism evidence="8 9">
    <name type="scientific">Littorina saxatilis</name>
    <dbReference type="NCBI Taxonomy" id="31220"/>
    <lineage>
        <taxon>Eukaryota</taxon>
        <taxon>Metazoa</taxon>
        <taxon>Spiralia</taxon>
        <taxon>Lophotrochozoa</taxon>
        <taxon>Mollusca</taxon>
        <taxon>Gastropoda</taxon>
        <taxon>Caenogastropoda</taxon>
        <taxon>Littorinimorpha</taxon>
        <taxon>Littorinoidea</taxon>
        <taxon>Littorinidae</taxon>
        <taxon>Littorina</taxon>
    </lineage>
</organism>
<evidence type="ECO:0000313" key="8">
    <source>
        <dbReference type="EMBL" id="KAK7106960.1"/>
    </source>
</evidence>
<comment type="caution">
    <text evidence="8">The sequence shown here is derived from an EMBL/GenBank/DDBJ whole genome shotgun (WGS) entry which is preliminary data.</text>
</comment>
<reference evidence="8 9" key="1">
    <citation type="submission" date="2024-02" db="EMBL/GenBank/DDBJ databases">
        <title>Chromosome-scale genome assembly of the rough periwinkle Littorina saxatilis.</title>
        <authorList>
            <person name="De Jode A."/>
            <person name="Faria R."/>
            <person name="Formenti G."/>
            <person name="Sims Y."/>
            <person name="Smith T.P."/>
            <person name="Tracey A."/>
            <person name="Wood J.M.D."/>
            <person name="Zagrodzka Z.B."/>
            <person name="Johannesson K."/>
            <person name="Butlin R.K."/>
            <person name="Leder E.H."/>
        </authorList>
    </citation>
    <scope>NUCLEOTIDE SEQUENCE [LARGE SCALE GENOMIC DNA]</scope>
    <source>
        <strain evidence="8">Snail1</strain>
        <tissue evidence="8">Muscle</tissue>
    </source>
</reference>
<dbReference type="Gene3D" id="1.20.1250.20">
    <property type="entry name" value="MFS general substrate transporter like domains"/>
    <property type="match status" value="1"/>
</dbReference>
<feature type="transmembrane region" description="Helical" evidence="6">
    <location>
        <begin position="373"/>
        <end position="394"/>
    </location>
</feature>